<dbReference type="EMBL" id="CP136894">
    <property type="protein sequence ID" value="WOL08745.1"/>
    <property type="molecule type" value="Genomic_DNA"/>
</dbReference>
<evidence type="ECO:0000256" key="1">
    <source>
        <dbReference type="ARBA" id="ARBA00004141"/>
    </source>
</evidence>
<feature type="transmembrane region" description="Helical" evidence="6">
    <location>
        <begin position="76"/>
        <end position="98"/>
    </location>
</feature>
<proteinExistence type="inferred from homology"/>
<evidence type="ECO:0000256" key="3">
    <source>
        <dbReference type="ARBA" id="ARBA00022692"/>
    </source>
</evidence>
<feature type="transmembrane region" description="Helical" evidence="6">
    <location>
        <begin position="119"/>
        <end position="140"/>
    </location>
</feature>
<keyword evidence="3 6" id="KW-0812">Transmembrane</keyword>
<feature type="transmembrane region" description="Helical" evidence="6">
    <location>
        <begin position="378"/>
        <end position="402"/>
    </location>
</feature>
<dbReference type="Proteomes" id="UP001327560">
    <property type="component" value="Chromosome 5"/>
</dbReference>
<accession>A0AAQ3QHT3</accession>
<protein>
    <recommendedName>
        <fullName evidence="6">Protein DETOXIFICATION</fullName>
    </recommendedName>
    <alternativeName>
        <fullName evidence="6">Multidrug and toxic compound extrusion protein</fullName>
    </alternativeName>
</protein>
<gene>
    <name evidence="7" type="ORF">Cni_G17498</name>
</gene>
<dbReference type="GO" id="GO:0042910">
    <property type="term" value="F:xenobiotic transmembrane transporter activity"/>
    <property type="evidence" value="ECO:0007669"/>
    <property type="project" value="InterPro"/>
</dbReference>
<feature type="transmembrane region" description="Helical" evidence="6">
    <location>
        <begin position="409"/>
        <end position="431"/>
    </location>
</feature>
<feature type="transmembrane region" description="Helical" evidence="6">
    <location>
        <begin position="38"/>
        <end position="56"/>
    </location>
</feature>
<feature type="transmembrane region" description="Helical" evidence="6">
    <location>
        <begin position="185"/>
        <end position="206"/>
    </location>
</feature>
<dbReference type="AlphaFoldDB" id="A0AAQ3QHT3"/>
<dbReference type="CDD" id="cd13132">
    <property type="entry name" value="MATE_eukaryotic"/>
    <property type="match status" value="1"/>
</dbReference>
<evidence type="ECO:0000256" key="2">
    <source>
        <dbReference type="ARBA" id="ARBA00010199"/>
    </source>
</evidence>
<dbReference type="InterPro" id="IPR002528">
    <property type="entry name" value="MATE_fam"/>
</dbReference>
<keyword evidence="8" id="KW-1185">Reference proteome</keyword>
<keyword evidence="4 6" id="KW-1133">Transmembrane helix</keyword>
<feature type="transmembrane region" description="Helical" evidence="6">
    <location>
        <begin position="152"/>
        <end position="173"/>
    </location>
</feature>
<feature type="transmembrane region" description="Helical" evidence="6">
    <location>
        <begin position="437"/>
        <end position="458"/>
    </location>
</feature>
<evidence type="ECO:0000313" key="7">
    <source>
        <dbReference type="EMBL" id="WOL08745.1"/>
    </source>
</evidence>
<feature type="transmembrane region" description="Helical" evidence="6">
    <location>
        <begin position="334"/>
        <end position="358"/>
    </location>
</feature>
<dbReference type="GO" id="GO:0016020">
    <property type="term" value="C:membrane"/>
    <property type="evidence" value="ECO:0007669"/>
    <property type="project" value="UniProtKB-SubCell"/>
</dbReference>
<dbReference type="InterPro" id="IPR045069">
    <property type="entry name" value="MATE_euk"/>
</dbReference>
<reference evidence="7 8" key="1">
    <citation type="submission" date="2023-10" db="EMBL/GenBank/DDBJ databases">
        <title>Chromosome-scale genome assembly provides insights into flower coloration mechanisms of Canna indica.</title>
        <authorList>
            <person name="Li C."/>
        </authorList>
    </citation>
    <scope>NUCLEOTIDE SEQUENCE [LARGE SCALE GENOMIC DNA]</scope>
    <source>
        <tissue evidence="7">Flower</tissue>
    </source>
</reference>
<dbReference type="GO" id="GO:0015297">
    <property type="term" value="F:antiporter activity"/>
    <property type="evidence" value="ECO:0007669"/>
    <property type="project" value="InterPro"/>
</dbReference>
<organism evidence="7 8">
    <name type="scientific">Canna indica</name>
    <name type="common">Indian-shot</name>
    <dbReference type="NCBI Taxonomy" id="4628"/>
    <lineage>
        <taxon>Eukaryota</taxon>
        <taxon>Viridiplantae</taxon>
        <taxon>Streptophyta</taxon>
        <taxon>Embryophyta</taxon>
        <taxon>Tracheophyta</taxon>
        <taxon>Spermatophyta</taxon>
        <taxon>Magnoliopsida</taxon>
        <taxon>Liliopsida</taxon>
        <taxon>Zingiberales</taxon>
        <taxon>Cannaceae</taxon>
        <taxon>Canna</taxon>
    </lineage>
</organism>
<evidence type="ECO:0000256" key="5">
    <source>
        <dbReference type="ARBA" id="ARBA00023136"/>
    </source>
</evidence>
<evidence type="ECO:0000313" key="8">
    <source>
        <dbReference type="Proteomes" id="UP001327560"/>
    </source>
</evidence>
<evidence type="ECO:0000256" key="6">
    <source>
        <dbReference type="RuleBase" id="RU004914"/>
    </source>
</evidence>
<feature type="transmembrane region" description="Helical" evidence="6">
    <location>
        <begin position="212"/>
        <end position="236"/>
    </location>
</feature>
<dbReference type="Pfam" id="PF01554">
    <property type="entry name" value="MatE"/>
    <property type="match status" value="2"/>
</dbReference>
<keyword evidence="5 6" id="KW-0472">Membrane</keyword>
<evidence type="ECO:0000256" key="4">
    <source>
        <dbReference type="ARBA" id="ARBA00022989"/>
    </source>
</evidence>
<dbReference type="NCBIfam" id="TIGR00797">
    <property type="entry name" value="matE"/>
    <property type="match status" value="1"/>
</dbReference>
<dbReference type="GO" id="GO:1990961">
    <property type="term" value="P:xenobiotic detoxification by transmembrane export across the plasma membrane"/>
    <property type="evidence" value="ECO:0007669"/>
    <property type="project" value="InterPro"/>
</dbReference>
<name>A0AAQ3QHT3_9LILI</name>
<dbReference type="PANTHER" id="PTHR11206">
    <property type="entry name" value="MULTIDRUG RESISTANCE PROTEIN"/>
    <property type="match status" value="1"/>
</dbReference>
<comment type="subcellular location">
    <subcellularLocation>
        <location evidence="1">Membrane</location>
        <topology evidence="1">Multi-pass membrane protein</topology>
    </subcellularLocation>
</comment>
<comment type="similarity">
    <text evidence="2 6">Belongs to the multi antimicrobial extrusion (MATE) (TC 2.A.66.1) family.</text>
</comment>
<sequence>MEEEKDETEVPLLIKKREETEASELGLGRKVWNESKKLWRIVGPAIFLRIATYSMNMVSQAFVGHLGDLELASMSIANTFSGFNFGLLLGMASALETLCGQAYGAKKHHLLGVYLQRSWLVLFGCAVLLLPMYVFATPFLELVGEPPELARQAGFVCVWFIPTHFAFAFLFPLNRFLQSQLKNSVTAVTSGFTLTVHILLSWLVVFKWEYGLLGATVTLGFSWWLLVLCQFAYVACGGCPLTWKGFSMEAFLDLWEFVKLSAASGVMLCLENWYYRVLILLTGNLENAAIAVDAISICMNINNWEMMIPLAFFAGTGVRVANELGGGNSRGAKFATIVSVVTSSMIGIMFCCIIMVFHDKFALIFSSSQVVLIAVDKLSPILAVTILLNSVQPILSGVAVGAGWQATVAYVNIGTYYIIGIPIGILLGWIFHLGVPGIWAGMIGGTVVQTIVLTYITLRCDWDKEALKASERVEKWTISRRENT</sequence>